<protein>
    <submittedName>
        <fullName evidence="10">SnoRNA biogenesis protein</fullName>
    </submittedName>
</protein>
<keyword evidence="4" id="KW-0862">Zinc</keyword>
<dbReference type="eggNOG" id="KOG2858">
    <property type="taxonomic scope" value="Eukaryota"/>
</dbReference>
<dbReference type="SUPFAM" id="SSF144232">
    <property type="entry name" value="HIT/MYND zinc finger-like"/>
    <property type="match status" value="1"/>
</dbReference>
<dbReference type="GO" id="GO:0005634">
    <property type="term" value="C:nucleus"/>
    <property type="evidence" value="ECO:0000318"/>
    <property type="project" value="GO_Central"/>
</dbReference>
<dbReference type="GO" id="GO:0070761">
    <property type="term" value="C:pre-snoRNP complex"/>
    <property type="evidence" value="ECO:0000318"/>
    <property type="project" value="GO_Central"/>
</dbReference>
<comment type="function">
    <text evidence="5">Required for box C/D snoRNAs accumulation involved in snoRNA processing, snoRNA transport to the nucleolus and ribosome biogenesis.</text>
</comment>
<feature type="domain" description="HIT-type" evidence="9">
    <location>
        <begin position="9"/>
        <end position="43"/>
    </location>
</feature>
<dbReference type="RefSeq" id="XP_002172020.1">
    <property type="nucleotide sequence ID" value="XM_002171984.1"/>
</dbReference>
<keyword evidence="1" id="KW-0597">Phosphoprotein</keyword>
<name>B6JWH6_SCHJY</name>
<dbReference type="EMBL" id="KE651166">
    <property type="protein sequence ID" value="EEB05727.1"/>
    <property type="molecule type" value="Genomic_DNA"/>
</dbReference>
<feature type="region of interest" description="Disordered" evidence="8">
    <location>
        <begin position="257"/>
        <end position="319"/>
    </location>
</feature>
<accession>B6JWH6</accession>
<organism evidence="10 12">
    <name type="scientific">Schizosaccharomyces japonicus (strain yFS275 / FY16936)</name>
    <name type="common">Fission yeast</name>
    <dbReference type="NCBI Taxonomy" id="402676"/>
    <lineage>
        <taxon>Eukaryota</taxon>
        <taxon>Fungi</taxon>
        <taxon>Dikarya</taxon>
        <taxon>Ascomycota</taxon>
        <taxon>Taphrinomycotina</taxon>
        <taxon>Schizosaccharomycetes</taxon>
        <taxon>Schizosaccharomycetales</taxon>
        <taxon>Schizosaccharomycetaceae</taxon>
        <taxon>Schizosaccharomyces</taxon>
    </lineage>
</organism>
<dbReference type="GO" id="GO:0000463">
    <property type="term" value="P:maturation of LSU-rRNA from tricistronic rRNA transcript (SSU-rRNA, 5.8S rRNA, LSU-rRNA)"/>
    <property type="evidence" value="ECO:0000318"/>
    <property type="project" value="GO_Central"/>
</dbReference>
<dbReference type="InterPro" id="IPR051639">
    <property type="entry name" value="BCD1"/>
</dbReference>
<dbReference type="GO" id="GO:0008270">
    <property type="term" value="F:zinc ion binding"/>
    <property type="evidence" value="ECO:0007669"/>
    <property type="project" value="UniProtKB-UniRule"/>
</dbReference>
<evidence type="ECO:0000256" key="7">
    <source>
        <dbReference type="PROSITE-ProRule" id="PRU00453"/>
    </source>
</evidence>
<keyword evidence="12" id="KW-1185">Reference proteome</keyword>
<evidence type="ECO:0000256" key="8">
    <source>
        <dbReference type="SAM" id="MobiDB-lite"/>
    </source>
</evidence>
<dbReference type="PANTHER" id="PTHR13483:SF3">
    <property type="entry name" value="BOX C_D SNORNA PROTEIN 1"/>
    <property type="match status" value="1"/>
</dbReference>
<dbReference type="InterPro" id="IPR057721">
    <property type="entry name" value="BCD1_alpha/beta"/>
</dbReference>
<evidence type="ECO:0000256" key="2">
    <source>
        <dbReference type="ARBA" id="ARBA00022723"/>
    </source>
</evidence>
<evidence type="ECO:0000313" key="11">
    <source>
        <dbReference type="JaponicusDB" id="SJAG_00752"/>
    </source>
</evidence>
<dbReference type="Pfam" id="PF04438">
    <property type="entry name" value="zf-HIT"/>
    <property type="match status" value="1"/>
</dbReference>
<dbReference type="HOGENOM" id="CLU_025524_2_0_1"/>
<keyword evidence="3 7" id="KW-0863">Zinc-finger</keyword>
<reference evidence="10 12" key="1">
    <citation type="journal article" date="2011" name="Science">
        <title>Comparative functional genomics of the fission yeasts.</title>
        <authorList>
            <person name="Rhind N."/>
            <person name="Chen Z."/>
            <person name="Yassour M."/>
            <person name="Thompson D.A."/>
            <person name="Haas B.J."/>
            <person name="Habib N."/>
            <person name="Wapinski I."/>
            <person name="Roy S."/>
            <person name="Lin M.F."/>
            <person name="Heiman D.I."/>
            <person name="Young S.K."/>
            <person name="Furuya K."/>
            <person name="Guo Y."/>
            <person name="Pidoux A."/>
            <person name="Chen H.M."/>
            <person name="Robbertse B."/>
            <person name="Goldberg J.M."/>
            <person name="Aoki K."/>
            <person name="Bayne E.H."/>
            <person name="Berlin A.M."/>
            <person name="Desjardins C.A."/>
            <person name="Dobbs E."/>
            <person name="Dukaj L."/>
            <person name="Fan L."/>
            <person name="FitzGerald M.G."/>
            <person name="French C."/>
            <person name="Gujja S."/>
            <person name="Hansen K."/>
            <person name="Keifenheim D."/>
            <person name="Levin J.Z."/>
            <person name="Mosher R.A."/>
            <person name="Mueller C.A."/>
            <person name="Pfiffner J."/>
            <person name="Priest M."/>
            <person name="Russ C."/>
            <person name="Smialowska A."/>
            <person name="Swoboda P."/>
            <person name="Sykes S.M."/>
            <person name="Vaughn M."/>
            <person name="Vengrova S."/>
            <person name="Yoder R."/>
            <person name="Zeng Q."/>
            <person name="Allshire R."/>
            <person name="Baulcombe D."/>
            <person name="Birren B.W."/>
            <person name="Brown W."/>
            <person name="Ekwall K."/>
            <person name="Kellis M."/>
            <person name="Leatherwood J."/>
            <person name="Levin H."/>
            <person name="Margalit H."/>
            <person name="Martienssen R."/>
            <person name="Nieduszynski C.A."/>
            <person name="Spatafora J.W."/>
            <person name="Friedman N."/>
            <person name="Dalgaard J.Z."/>
            <person name="Baumann P."/>
            <person name="Niki H."/>
            <person name="Regev A."/>
            <person name="Nusbaum C."/>
        </authorList>
    </citation>
    <scope>NUCLEOTIDE SEQUENCE [LARGE SCALE GENOMIC DNA]</scope>
    <source>
        <strain evidence="12">yFS275 / FY16936</strain>
    </source>
</reference>
<proteinExistence type="inferred from homology"/>
<evidence type="ECO:0000313" key="12">
    <source>
        <dbReference type="Proteomes" id="UP000001744"/>
    </source>
</evidence>
<evidence type="ECO:0000256" key="6">
    <source>
        <dbReference type="ARBA" id="ARBA00049654"/>
    </source>
</evidence>
<evidence type="ECO:0000256" key="4">
    <source>
        <dbReference type="ARBA" id="ARBA00022833"/>
    </source>
</evidence>
<feature type="compositionally biased region" description="Acidic residues" evidence="8">
    <location>
        <begin position="258"/>
        <end position="269"/>
    </location>
</feature>
<dbReference type="PANTHER" id="PTHR13483">
    <property type="entry name" value="BOX C_D SNORNA PROTEIN 1-RELATED"/>
    <property type="match status" value="1"/>
</dbReference>
<dbReference type="PROSITE" id="PS51083">
    <property type="entry name" value="ZF_HIT"/>
    <property type="match status" value="1"/>
</dbReference>
<dbReference type="Pfam" id="PF25790">
    <property type="entry name" value="BCD1"/>
    <property type="match status" value="1"/>
</dbReference>
<dbReference type="AlphaFoldDB" id="B6JWH6"/>
<gene>
    <name evidence="11" type="primary">bcd1</name>
    <name evidence="10" type="ORF">SJAG_00752</name>
</gene>
<dbReference type="CDD" id="cd23023">
    <property type="entry name" value="zf-HIT_BCD1"/>
    <property type="match status" value="1"/>
</dbReference>
<dbReference type="VEuPathDB" id="FungiDB:SJAG_00752"/>
<evidence type="ECO:0000256" key="1">
    <source>
        <dbReference type="ARBA" id="ARBA00022553"/>
    </source>
</evidence>
<dbReference type="OrthoDB" id="272357at2759"/>
<dbReference type="GO" id="GO:0000492">
    <property type="term" value="P:box C/D snoRNP assembly"/>
    <property type="evidence" value="ECO:0000318"/>
    <property type="project" value="GO_Central"/>
</dbReference>
<comment type="similarity">
    <text evidence="6">Belongs to the BCD1 family.</text>
</comment>
<dbReference type="GeneID" id="7052168"/>
<dbReference type="STRING" id="402676.B6JWH6"/>
<evidence type="ECO:0000256" key="3">
    <source>
        <dbReference type="ARBA" id="ARBA00022771"/>
    </source>
</evidence>
<dbReference type="OMA" id="PWNNQLR"/>
<sequence>MGKSRLGLCSTCKQTDSKYRCPRCEECFCSLDCSRKHKVEKKCSGVRNPAKFLPKSQLVQSLNSDYNFLTRLEGALTVADKQNASQAGKLQKKHSLIQKIYESNNIGVRFAPSFTQRSKDNRTYFHRQNKVLMCSIDWCLHTTSERQETEQPQPLKSTFTNHGNASTSTLQELWNRAKEQWLQLASEDKIEQPKISMDEALTFVVHVSTSKKLGPVYRPLNSSLSLLQCLAGSTVLEYPVVHIFTHSCKLVTEHDVSELEESSDDENSTDSESCTESSDSEESTSGESDSSEMPSEHDAGVSALPPLFGSYLENSNSNP</sequence>
<evidence type="ECO:0000259" key="9">
    <source>
        <dbReference type="PROSITE" id="PS51083"/>
    </source>
</evidence>
<keyword evidence="2" id="KW-0479">Metal-binding</keyword>
<evidence type="ECO:0000313" key="10">
    <source>
        <dbReference type="EMBL" id="EEB05727.1"/>
    </source>
</evidence>
<dbReference type="Proteomes" id="UP000001744">
    <property type="component" value="Unassembled WGS sequence"/>
</dbReference>
<dbReference type="Gene3D" id="3.30.60.190">
    <property type="match status" value="1"/>
</dbReference>
<dbReference type="InterPro" id="IPR007529">
    <property type="entry name" value="Znf_HIT"/>
</dbReference>
<dbReference type="JaponicusDB" id="SJAG_00752">
    <property type="gene designation" value="bcd1"/>
</dbReference>
<evidence type="ECO:0000256" key="5">
    <source>
        <dbReference type="ARBA" id="ARBA00049598"/>
    </source>
</evidence>